<dbReference type="GO" id="GO:0003700">
    <property type="term" value="F:DNA-binding transcription factor activity"/>
    <property type="evidence" value="ECO:0007669"/>
    <property type="project" value="UniProtKB-UniRule"/>
</dbReference>
<name>A0A545W0F9_9HYPO</name>
<evidence type="ECO:0000256" key="1">
    <source>
        <dbReference type="ARBA" id="ARBA00023125"/>
    </source>
</evidence>
<dbReference type="Proteomes" id="UP000315783">
    <property type="component" value="Unassembled WGS sequence"/>
</dbReference>
<dbReference type="InterPro" id="IPR008967">
    <property type="entry name" value="p53-like_TF_DNA-bd_sf"/>
</dbReference>
<keyword evidence="1 2" id="KW-0238">DNA-binding</keyword>
<dbReference type="PANTHER" id="PTHR35144:SF2">
    <property type="entry name" value="MEIOSIS-SPECIFIC TRANSCRIPTION FACTOR NDT80"/>
    <property type="match status" value="1"/>
</dbReference>
<dbReference type="SUPFAM" id="SSF49417">
    <property type="entry name" value="p53-like transcription factors"/>
    <property type="match status" value="1"/>
</dbReference>
<evidence type="ECO:0000313" key="5">
    <source>
        <dbReference type="EMBL" id="TQV96154.1"/>
    </source>
</evidence>
<proteinExistence type="predicted"/>
<evidence type="ECO:0000259" key="4">
    <source>
        <dbReference type="PROSITE" id="PS51517"/>
    </source>
</evidence>
<feature type="compositionally biased region" description="Gly residues" evidence="3">
    <location>
        <begin position="317"/>
        <end position="337"/>
    </location>
</feature>
<dbReference type="AlphaFoldDB" id="A0A545W0F9"/>
<evidence type="ECO:0000256" key="2">
    <source>
        <dbReference type="PROSITE-ProRule" id="PRU00850"/>
    </source>
</evidence>
<reference evidence="5 6" key="1">
    <citation type="journal article" date="2019" name="Appl. Microbiol. Biotechnol.">
        <title>Genome sequence of Isaria javanica and comparative genome analysis insights into family S53 peptidase evolution in fungal entomopathogens.</title>
        <authorList>
            <person name="Lin R."/>
            <person name="Zhang X."/>
            <person name="Xin B."/>
            <person name="Zou M."/>
            <person name="Gao Y."/>
            <person name="Qin F."/>
            <person name="Hu Q."/>
            <person name="Xie B."/>
            <person name="Cheng X."/>
        </authorList>
    </citation>
    <scope>NUCLEOTIDE SEQUENCE [LARGE SCALE GENOMIC DNA]</scope>
    <source>
        <strain evidence="5 6">IJ1G</strain>
    </source>
</reference>
<feature type="domain" description="NDT80" evidence="4">
    <location>
        <begin position="4"/>
        <end position="312"/>
    </location>
</feature>
<feature type="region of interest" description="Disordered" evidence="3">
    <location>
        <begin position="149"/>
        <end position="191"/>
    </location>
</feature>
<dbReference type="InterPro" id="IPR052605">
    <property type="entry name" value="Fungal_trans_regulator"/>
</dbReference>
<dbReference type="InterPro" id="IPR037141">
    <property type="entry name" value="NDT80_DNA-bd_dom_sf"/>
</dbReference>
<feature type="region of interest" description="Disordered" evidence="3">
    <location>
        <begin position="306"/>
        <end position="337"/>
    </location>
</feature>
<accession>A0A545W0F9</accession>
<dbReference type="Pfam" id="PF05224">
    <property type="entry name" value="NDT80_PhoG"/>
    <property type="match status" value="2"/>
</dbReference>
<dbReference type="STRING" id="43265.A0A545W0F9"/>
<comment type="caution">
    <text evidence="5">The sequence shown here is derived from an EMBL/GenBank/DDBJ whole genome shotgun (WGS) entry which is preliminary data.</text>
</comment>
<dbReference type="GO" id="GO:0003677">
    <property type="term" value="F:DNA binding"/>
    <property type="evidence" value="ECO:0007669"/>
    <property type="project" value="UniProtKB-KW"/>
</dbReference>
<dbReference type="InterPro" id="IPR024061">
    <property type="entry name" value="NDT80_DNA-bd_dom"/>
</dbReference>
<dbReference type="PANTHER" id="PTHR35144">
    <property type="entry name" value="MEIOSIS-SPECIFIC TRANSCRIPTION FACTOR NDT80"/>
    <property type="match status" value="1"/>
</dbReference>
<gene>
    <name evidence="5" type="ORF">IF1G_04737</name>
</gene>
<dbReference type="OrthoDB" id="2288358at2759"/>
<evidence type="ECO:0000256" key="3">
    <source>
        <dbReference type="SAM" id="MobiDB-lite"/>
    </source>
</evidence>
<dbReference type="GO" id="GO:0051321">
    <property type="term" value="P:meiotic cell cycle"/>
    <property type="evidence" value="ECO:0007669"/>
    <property type="project" value="TreeGrafter"/>
</dbReference>
<dbReference type="GO" id="GO:0045944">
    <property type="term" value="P:positive regulation of transcription by RNA polymerase II"/>
    <property type="evidence" value="ECO:0007669"/>
    <property type="project" value="TreeGrafter"/>
</dbReference>
<sequence length="490" mass="52748">MSGGPGYGANMTMGGYQSSRVNRDMEIYSTRAPEDIVLPMGITEQLGELEYVKEGPQAKGVVVDVEIFAQIHKNFFMGEKFFTCYRRNYLSCACAFEMSPNPGDIPLIFTPMADISRPTIIYEFAMGISAIVADHHHQEVMIIQHTPKRDKGPITLPKKQRMAPRGSAVRYFNPRGPEPPPVTKSTTAAPAATAPVDTAAPAAAGASTAAAATASSEKEADKKMEAENKRKEEYLLNREIIPQEHSFDRLQFKTATANNGERRAGQQRYQLVVELWGNQGSAEEPNWIRIAIQRSADIVVRGRSPGHYAKENRKSSGSGGGGGGGGPSSHGNYGVGNGGPADYANASMFGAQHPNSYGAPTPYDDRGADMYGGGGHTRREMAAYSIDNNKSYDSTRIFPSAFTNPTGYADPSIYGQGVQTVGVSPMELYGKRGEPDMGVLPRPEPQMRMGPDARCNVSTTTTTPMTGVVPSVLPPIMPSMVNSGGFMQNS</sequence>
<feature type="region of interest" description="Disordered" evidence="3">
    <location>
        <begin position="432"/>
        <end position="451"/>
    </location>
</feature>
<dbReference type="Gene3D" id="2.60.40.1390">
    <property type="entry name" value="NDT80 DNA-binding domain"/>
    <property type="match status" value="1"/>
</dbReference>
<protein>
    <submittedName>
        <fullName evidence="5">NDT80 / PhoG like DNA-binding family protein</fullName>
    </submittedName>
</protein>
<dbReference type="GO" id="GO:0000228">
    <property type="term" value="C:nuclear chromosome"/>
    <property type="evidence" value="ECO:0007669"/>
    <property type="project" value="TreeGrafter"/>
</dbReference>
<evidence type="ECO:0000313" key="6">
    <source>
        <dbReference type="Proteomes" id="UP000315783"/>
    </source>
</evidence>
<feature type="DNA-binding region" description="NDT80" evidence="2">
    <location>
        <begin position="4"/>
        <end position="312"/>
    </location>
</feature>
<dbReference type="PROSITE" id="PS51517">
    <property type="entry name" value="NDT80"/>
    <property type="match status" value="1"/>
</dbReference>
<dbReference type="EMBL" id="SPUK01000006">
    <property type="protein sequence ID" value="TQV96154.1"/>
    <property type="molecule type" value="Genomic_DNA"/>
</dbReference>
<organism evidence="5 6">
    <name type="scientific">Cordyceps javanica</name>
    <dbReference type="NCBI Taxonomy" id="43265"/>
    <lineage>
        <taxon>Eukaryota</taxon>
        <taxon>Fungi</taxon>
        <taxon>Dikarya</taxon>
        <taxon>Ascomycota</taxon>
        <taxon>Pezizomycotina</taxon>
        <taxon>Sordariomycetes</taxon>
        <taxon>Hypocreomycetidae</taxon>
        <taxon>Hypocreales</taxon>
        <taxon>Cordycipitaceae</taxon>
        <taxon>Cordyceps</taxon>
    </lineage>
</organism>
<keyword evidence="6" id="KW-1185">Reference proteome</keyword>